<dbReference type="Proteomes" id="UP001164539">
    <property type="component" value="Chromosome 5"/>
</dbReference>
<reference evidence="1 2" key="1">
    <citation type="journal article" date="2023" name="Science">
        <title>Complex scaffold remodeling in plant triterpene biosynthesis.</title>
        <authorList>
            <person name="De La Pena R."/>
            <person name="Hodgson H."/>
            <person name="Liu J.C."/>
            <person name="Stephenson M.J."/>
            <person name="Martin A.C."/>
            <person name="Owen C."/>
            <person name="Harkess A."/>
            <person name="Leebens-Mack J."/>
            <person name="Jimenez L.E."/>
            <person name="Osbourn A."/>
            <person name="Sattely E.S."/>
        </authorList>
    </citation>
    <scope>NUCLEOTIDE SEQUENCE [LARGE SCALE GENOMIC DNA]</scope>
    <source>
        <strain evidence="2">cv. JPN11</strain>
        <tissue evidence="1">Leaf</tissue>
    </source>
</reference>
<name>A0ACC1Y663_MELAZ</name>
<sequence>MMKMESTALSNIKNSRLVMISAISLLILRIVATDHRSELEREALVNTSWWSSESSSTLPDSNSLSHCNWTGITCNSAGTITEIKLVDQGISGELDALNFSCFQNLKSLYLANHFFGSIPSHIGVLSQLKQLKLTWNNLIGVIPPNIVNLKNLEYLSFFFNHLFGSIPSQIGALSKLKYLDLRENKLTGVIPPEIINLKNLEYLSFSFNHLSGSIPSQIGALSKLKYLDLRENNLIGVIPTEIVNLKNLEYLNFSFNHLSGSIPSQIGALSKLKYLDLRENNLIGVIPPEIVNLKNLEYLSCSFNHFTGSIPSQIGALSKLKYLDLRENNLIGVIPSEIVNLKNLEYLSCSFNHFTGSIPSQIGALSKLKYLDLRENNLIGVIPTEIMKLKNLEYLNFSFNHLAGSIPSQIGSLLKLKWLDLKNNNLEGVIPTEIVNLKNLEYLIFSSNRLSGSIPSQIDDLSHLKELYLDHNNLTGAIPLEIGNLIYLNSLNLSYNMLEGEIPNISYPQKAFIGNRHLCGHFSSFPPCSPMTPSRKRASLLITIFVSTIFVILIVCFLLLKHKNKEAKPNTMTTKNGDLFSIWNYDGTIAFKDIIEATEDFDIKYCIGTGGYGSVYKAHLPSGNIVALKKLHCLEIEEPVFLKSFHNEVHILSKIRHRNIVKLYGFCLHKKCMFLIYQYMEKGSLFCALRNDDDAIKLDWKTRVNIVKGIAHALSYLHHSCMPSIVHRDISSNNILLNSELEAIVSDFGTARLLDTNSSNRTLVAGTYGYIAPELAYTMVVTEKCDVYSFGIVALEVLMGSHPGDLLSSLSSSSFNQRIRLIDVLDQRLSPPTNPKVVEDLVLVAISAFSCLQPKSKCRPTMQDLSQEFVTHKTPSLVNPIREISISELRNKGTILNDFERF</sequence>
<dbReference type="EMBL" id="CM051398">
    <property type="protein sequence ID" value="KAJ4719141.1"/>
    <property type="molecule type" value="Genomic_DNA"/>
</dbReference>
<accession>A0ACC1Y663</accession>
<evidence type="ECO:0000313" key="1">
    <source>
        <dbReference type="EMBL" id="KAJ4719141.1"/>
    </source>
</evidence>
<protein>
    <submittedName>
        <fullName evidence="1">Receptor protein kinase</fullName>
    </submittedName>
</protein>
<proteinExistence type="predicted"/>
<keyword evidence="1" id="KW-0808">Transferase</keyword>
<comment type="caution">
    <text evidence="1">The sequence shown here is derived from an EMBL/GenBank/DDBJ whole genome shotgun (WGS) entry which is preliminary data.</text>
</comment>
<organism evidence="1 2">
    <name type="scientific">Melia azedarach</name>
    <name type="common">Chinaberry tree</name>
    <dbReference type="NCBI Taxonomy" id="155640"/>
    <lineage>
        <taxon>Eukaryota</taxon>
        <taxon>Viridiplantae</taxon>
        <taxon>Streptophyta</taxon>
        <taxon>Embryophyta</taxon>
        <taxon>Tracheophyta</taxon>
        <taxon>Spermatophyta</taxon>
        <taxon>Magnoliopsida</taxon>
        <taxon>eudicotyledons</taxon>
        <taxon>Gunneridae</taxon>
        <taxon>Pentapetalae</taxon>
        <taxon>rosids</taxon>
        <taxon>malvids</taxon>
        <taxon>Sapindales</taxon>
        <taxon>Meliaceae</taxon>
        <taxon>Melia</taxon>
    </lineage>
</organism>
<evidence type="ECO:0000313" key="2">
    <source>
        <dbReference type="Proteomes" id="UP001164539"/>
    </source>
</evidence>
<keyword evidence="1" id="KW-0675">Receptor</keyword>
<gene>
    <name evidence="1" type="ORF">OWV82_010756</name>
</gene>
<keyword evidence="2" id="KW-1185">Reference proteome</keyword>
<keyword evidence="1" id="KW-0418">Kinase</keyword>